<name>A0A8H3EH61_9LECA</name>
<feature type="compositionally biased region" description="Basic and acidic residues" evidence="1">
    <location>
        <begin position="42"/>
        <end position="60"/>
    </location>
</feature>
<evidence type="ECO:0000256" key="2">
    <source>
        <dbReference type="SAM" id="Phobius"/>
    </source>
</evidence>
<keyword evidence="2" id="KW-0812">Transmembrane</keyword>
<gene>
    <name evidence="3" type="ORF">GOMPHAMPRED_003065</name>
</gene>
<dbReference type="OrthoDB" id="10267127at2759"/>
<keyword evidence="4" id="KW-1185">Reference proteome</keyword>
<accession>A0A8H3EH61</accession>
<keyword evidence="2" id="KW-0472">Membrane</keyword>
<evidence type="ECO:0000256" key="1">
    <source>
        <dbReference type="SAM" id="MobiDB-lite"/>
    </source>
</evidence>
<organism evidence="3 4">
    <name type="scientific">Gomphillus americanus</name>
    <dbReference type="NCBI Taxonomy" id="1940652"/>
    <lineage>
        <taxon>Eukaryota</taxon>
        <taxon>Fungi</taxon>
        <taxon>Dikarya</taxon>
        <taxon>Ascomycota</taxon>
        <taxon>Pezizomycotina</taxon>
        <taxon>Lecanoromycetes</taxon>
        <taxon>OSLEUM clade</taxon>
        <taxon>Ostropomycetidae</taxon>
        <taxon>Ostropales</taxon>
        <taxon>Graphidaceae</taxon>
        <taxon>Gomphilloideae</taxon>
        <taxon>Gomphillus</taxon>
    </lineage>
</organism>
<dbReference type="EMBL" id="CAJPDQ010000002">
    <property type="protein sequence ID" value="CAF9905174.1"/>
    <property type="molecule type" value="Genomic_DNA"/>
</dbReference>
<feature type="compositionally biased region" description="Polar residues" evidence="1">
    <location>
        <begin position="27"/>
        <end position="38"/>
    </location>
</feature>
<keyword evidence="2" id="KW-1133">Transmembrane helix</keyword>
<sequence>MVHPPRVSSLDDQAAATPVYRFVGNAQDGNLTTSSLPPQSIFDRDSKSPLCDDEHNEKSTGFRTPNSEDTDKPLAYSYQYAPGGNKVQHIPPQYHHLLRQHYGKKEWRNTHSMAFTEFDDDDICPPGYKEIIVSRAFKRWAILYILGVIAFWVWFFRYYRPEQKRAVASSFLTDSLKGRFLEDSEFGYFGTNKRVEFSGMQHMEILDRSLVPGSETPGVANRRLIVVGDIHGCADERKFSSFMSPN</sequence>
<comment type="caution">
    <text evidence="3">The sequence shown here is derived from an EMBL/GenBank/DDBJ whole genome shotgun (WGS) entry which is preliminary data.</text>
</comment>
<feature type="transmembrane region" description="Helical" evidence="2">
    <location>
        <begin position="140"/>
        <end position="159"/>
    </location>
</feature>
<reference evidence="3" key="1">
    <citation type="submission" date="2021-03" db="EMBL/GenBank/DDBJ databases">
        <authorList>
            <person name="Tagirdzhanova G."/>
        </authorList>
    </citation>
    <scope>NUCLEOTIDE SEQUENCE</scope>
</reference>
<evidence type="ECO:0000313" key="3">
    <source>
        <dbReference type="EMBL" id="CAF9905174.1"/>
    </source>
</evidence>
<evidence type="ECO:0000313" key="4">
    <source>
        <dbReference type="Proteomes" id="UP000664169"/>
    </source>
</evidence>
<feature type="region of interest" description="Disordered" evidence="1">
    <location>
        <begin position="26"/>
        <end position="72"/>
    </location>
</feature>
<dbReference type="Proteomes" id="UP000664169">
    <property type="component" value="Unassembled WGS sequence"/>
</dbReference>
<protein>
    <submittedName>
        <fullName evidence="3">Uncharacterized protein</fullName>
    </submittedName>
</protein>
<proteinExistence type="predicted"/>
<dbReference type="AlphaFoldDB" id="A0A8H3EH61"/>